<sequence length="1282" mass="139337">MAATDREVLVAIFLLTDGTGWERNDNWNTTAELSTWYGIKVDGQGRVVELSLPKNNLRGSIPKELGTLTNLKSLCLDSNRLTGSTPKELAALTNLKSLSLHTIHLTGSIPKELAALTNLKELDLGFNQLTGSIPKELGALTNLKSLFLGDNQLTGTIPTELGALTNLKFLNLMKNQLTGSIPKELAALTNLAWLGLSNNQLTAFWDHCTDVLPDEDLLQGNLAGNALPKQLEALLATLSRLGFLVHENPWQEPPEAVVSKGISAVQEYFTDLFAEGIAPVGRKMIKVVLVGQEGAGKTSLRQSLRTGRPTPTSGSEESTVQIDVEQMDVNGVTLRVYDCAGQVAYTGLLQMFLSPRAVSLLVCDLGAFGQRDGTLIHSDQLKKDLSKLQELRVCDWLRSLSFRIPDSDVVVVATKCDLAAGMGTDAAGRIEGAIGEWLESWSGAGMNAVHVEDGVSLTSCFPPTPNEDGGAALGKRKSPDEDSTWACDWREGVSVESQPSLLHRVMYNSKGNVRGASLVLPRSWNIALEVLDALGSGRNPVESAQQNVLASGGPKGATEVVPAVYQRNQGVGGLTRADLSTKWNEVVAALEGDGVSVVKPDHALEGALLIREHEGSLVRHETYVFLDVTWLAQILKPLLNHRDDEDPLRGDVSLGDTGITLKEDKHIASWNRLKGHGVLEPSLARVLWPDGLSNYVLPALDSLGLTYPLDDDPAEGLVVLLRLDEKRPEDVGKELDDFRRDHTAVLSVKWKVFLGVPPGAIEKMLTRCCRLGTLRTFWRFGVLVQGSLGGGIAARTFALVVEYSHDKCEVDMKVYGSISTAAPWAALSFGISVFQAMCSEFPGLRWRAALKCPQHEQDMQISKAATRPGDKSLFGATCSLCDSKTGGLGAAAMSLLEIVDVHECVDKIFQEVAGRLVQAQDRYPVLRPEAARGLHPEQAQRRFDAWWDGVKEEMGDMLRGARGPIGGEAAGSTASVASAEVARLERLVNDLQQQVGQQHQDVRERIGAVDTRLVDMIDADDGVMGRLDFLVVMMMAMRREGFDTPRRACVLPPWDFAQGHGLSDEEQAPDCWVKRLGQWREDDFKQGKGVFKTKMRLFLVCAATHRLVPCGPNGQGYDIQHPRTWFRMSVSVATFVLQVVCATLAAIAAAPLSGAGALAEETFSAALGSMESMLEAQLAGLTLDDGGVDAAAKTQAAQLNAAAYTSLREFIHGVEDTARLEIAKATKKANRERRAPPSSPEFVFFEQKMVQVQRRDGDAAVQWVLKEHESAWYDQTRPALVS</sequence>
<dbReference type="InterPro" id="IPR051848">
    <property type="entry name" value="PGIP"/>
</dbReference>
<dbReference type="FunFam" id="3.80.10.10:FF:000383">
    <property type="entry name" value="Leucine-rich repeat receptor protein kinase EMS1"/>
    <property type="match status" value="1"/>
</dbReference>
<keyword evidence="10" id="KW-1185">Reference proteome</keyword>
<keyword evidence="3" id="KW-0433">Leucine-rich repeat</keyword>
<organism evidence="9 10">
    <name type="scientific">Ectocarpus siliculosus</name>
    <name type="common">Brown alga</name>
    <name type="synonym">Conferva siliculosa</name>
    <dbReference type="NCBI Taxonomy" id="2880"/>
    <lineage>
        <taxon>Eukaryota</taxon>
        <taxon>Sar</taxon>
        <taxon>Stramenopiles</taxon>
        <taxon>Ochrophyta</taxon>
        <taxon>PX clade</taxon>
        <taxon>Phaeophyceae</taxon>
        <taxon>Ectocarpales</taxon>
        <taxon>Ectocarpaceae</taxon>
        <taxon>Ectocarpus</taxon>
    </lineage>
</organism>
<dbReference type="Gene3D" id="3.40.50.300">
    <property type="entry name" value="P-loop containing nucleotide triphosphate hydrolases"/>
    <property type="match status" value="1"/>
</dbReference>
<dbReference type="PRINTS" id="PR00449">
    <property type="entry name" value="RASTRNSFRMNG"/>
</dbReference>
<dbReference type="EMBL" id="FN649760">
    <property type="protein sequence ID" value="CBJ29669.1"/>
    <property type="molecule type" value="Genomic_DNA"/>
</dbReference>
<keyword evidence="6" id="KW-0472">Membrane</keyword>
<dbReference type="InParanoid" id="D7FL98"/>
<comment type="subcellular location">
    <subcellularLocation>
        <location evidence="1">Cell membrane</location>
    </subcellularLocation>
</comment>
<evidence type="ECO:0000256" key="8">
    <source>
        <dbReference type="SAM" id="MobiDB-lite"/>
    </source>
</evidence>
<dbReference type="SUPFAM" id="SSF52540">
    <property type="entry name" value="P-loop containing nucleoside triphosphate hydrolases"/>
    <property type="match status" value="1"/>
</dbReference>
<dbReference type="SMART" id="SM00365">
    <property type="entry name" value="LRR_SD22"/>
    <property type="match status" value="4"/>
</dbReference>
<gene>
    <name evidence="9" type="ORF">Esi_0156_0026</name>
</gene>
<dbReference type="SUPFAM" id="SSF52058">
    <property type="entry name" value="L domain-like"/>
    <property type="match status" value="1"/>
</dbReference>
<feature type="region of interest" description="Disordered" evidence="8">
    <location>
        <begin position="299"/>
        <end position="319"/>
    </location>
</feature>
<keyword evidence="5" id="KW-0677">Repeat</keyword>
<dbReference type="Proteomes" id="UP000002630">
    <property type="component" value="Unassembled WGS sequence"/>
</dbReference>
<dbReference type="InterPro" id="IPR001611">
    <property type="entry name" value="Leu-rich_rpt"/>
</dbReference>
<dbReference type="InterPro" id="IPR032675">
    <property type="entry name" value="LRR_dom_sf"/>
</dbReference>
<keyword evidence="7" id="KW-0175">Coiled coil</keyword>
<feature type="coiled-coil region" evidence="7">
    <location>
        <begin position="974"/>
        <end position="1001"/>
    </location>
</feature>
<dbReference type="InterPro" id="IPR003591">
    <property type="entry name" value="Leu-rich_rpt_typical-subtyp"/>
</dbReference>
<protein>
    <submittedName>
        <fullName evidence="9">LRR-GTPase of the ROCO family</fullName>
    </submittedName>
</protein>
<dbReference type="FunFam" id="3.80.10.10:FF:000299">
    <property type="entry name" value="Piriformospora indica-insensitive protein 2"/>
    <property type="match status" value="1"/>
</dbReference>
<dbReference type="PANTHER" id="PTHR48059">
    <property type="entry name" value="POLYGALACTURONASE INHIBITOR 1"/>
    <property type="match status" value="1"/>
</dbReference>
<dbReference type="OrthoDB" id="40118at2759"/>
<evidence type="ECO:0000256" key="1">
    <source>
        <dbReference type="ARBA" id="ARBA00004236"/>
    </source>
</evidence>
<keyword evidence="4" id="KW-0732">Signal</keyword>
<dbReference type="InterPro" id="IPR025875">
    <property type="entry name" value="Leu-rich_rpt_4"/>
</dbReference>
<evidence type="ECO:0000256" key="4">
    <source>
        <dbReference type="ARBA" id="ARBA00022729"/>
    </source>
</evidence>
<dbReference type="Pfam" id="PF12799">
    <property type="entry name" value="LRR_4"/>
    <property type="match status" value="1"/>
</dbReference>
<accession>D7FL98</accession>
<dbReference type="GO" id="GO:0005886">
    <property type="term" value="C:plasma membrane"/>
    <property type="evidence" value="ECO:0007669"/>
    <property type="project" value="UniProtKB-SubCell"/>
</dbReference>
<evidence type="ECO:0000256" key="3">
    <source>
        <dbReference type="ARBA" id="ARBA00022614"/>
    </source>
</evidence>
<dbReference type="Pfam" id="PF00560">
    <property type="entry name" value="LRR_1"/>
    <property type="match status" value="2"/>
</dbReference>
<proteinExistence type="predicted"/>
<dbReference type="Gene3D" id="3.80.10.10">
    <property type="entry name" value="Ribonuclease Inhibitor"/>
    <property type="match status" value="1"/>
</dbReference>
<dbReference type="InterPro" id="IPR027417">
    <property type="entry name" value="P-loop_NTPase"/>
</dbReference>
<dbReference type="eggNOG" id="ENOG502S4YE">
    <property type="taxonomic scope" value="Eukaryota"/>
</dbReference>
<keyword evidence="2" id="KW-1003">Cell membrane</keyword>
<evidence type="ECO:0000256" key="2">
    <source>
        <dbReference type="ARBA" id="ARBA00022475"/>
    </source>
</evidence>
<name>D7FL98_ECTSI</name>
<reference evidence="9 10" key="1">
    <citation type="journal article" date="2010" name="Nature">
        <title>The Ectocarpus genome and the independent evolution of multicellularity in brown algae.</title>
        <authorList>
            <person name="Cock J.M."/>
            <person name="Sterck L."/>
            <person name="Rouze P."/>
            <person name="Scornet D."/>
            <person name="Allen A.E."/>
            <person name="Amoutzias G."/>
            <person name="Anthouard V."/>
            <person name="Artiguenave F."/>
            <person name="Aury J.M."/>
            <person name="Badger J.H."/>
            <person name="Beszteri B."/>
            <person name="Billiau K."/>
            <person name="Bonnet E."/>
            <person name="Bothwell J.H."/>
            <person name="Bowler C."/>
            <person name="Boyen C."/>
            <person name="Brownlee C."/>
            <person name="Carrano C.J."/>
            <person name="Charrier B."/>
            <person name="Cho G.Y."/>
            <person name="Coelho S.M."/>
            <person name="Collen J."/>
            <person name="Corre E."/>
            <person name="Da Silva C."/>
            <person name="Delage L."/>
            <person name="Delaroque N."/>
            <person name="Dittami S.M."/>
            <person name="Doulbeau S."/>
            <person name="Elias M."/>
            <person name="Farnham G."/>
            <person name="Gachon C.M."/>
            <person name="Gschloessl B."/>
            <person name="Heesch S."/>
            <person name="Jabbari K."/>
            <person name="Jubin C."/>
            <person name="Kawai H."/>
            <person name="Kimura K."/>
            <person name="Kloareg B."/>
            <person name="Kupper F.C."/>
            <person name="Lang D."/>
            <person name="Le Bail A."/>
            <person name="Leblanc C."/>
            <person name="Lerouge P."/>
            <person name="Lohr M."/>
            <person name="Lopez P.J."/>
            <person name="Martens C."/>
            <person name="Maumus F."/>
            <person name="Michel G."/>
            <person name="Miranda-Saavedra D."/>
            <person name="Morales J."/>
            <person name="Moreau H."/>
            <person name="Motomura T."/>
            <person name="Nagasato C."/>
            <person name="Napoli C.A."/>
            <person name="Nelson D.R."/>
            <person name="Nyvall-Collen P."/>
            <person name="Peters A.F."/>
            <person name="Pommier C."/>
            <person name="Potin P."/>
            <person name="Poulain J."/>
            <person name="Quesneville H."/>
            <person name="Read B."/>
            <person name="Rensing S.A."/>
            <person name="Ritter A."/>
            <person name="Rousvoal S."/>
            <person name="Samanta M."/>
            <person name="Samson G."/>
            <person name="Schroeder D.C."/>
            <person name="Segurens B."/>
            <person name="Strittmatter M."/>
            <person name="Tonon T."/>
            <person name="Tregear J.W."/>
            <person name="Valentin K."/>
            <person name="von Dassow P."/>
            <person name="Yamagishi T."/>
            <person name="Van de Peer Y."/>
            <person name="Wincker P."/>
        </authorList>
    </citation>
    <scope>NUCLEOTIDE SEQUENCE [LARGE SCALE GENOMIC DNA]</scope>
    <source>
        <strain evidence="10">Ec32 / CCAP1310/4</strain>
    </source>
</reference>
<evidence type="ECO:0000256" key="6">
    <source>
        <dbReference type="ARBA" id="ARBA00023136"/>
    </source>
</evidence>
<evidence type="ECO:0000256" key="7">
    <source>
        <dbReference type="SAM" id="Coils"/>
    </source>
</evidence>
<evidence type="ECO:0000256" key="5">
    <source>
        <dbReference type="ARBA" id="ARBA00022737"/>
    </source>
</evidence>
<dbReference type="PANTHER" id="PTHR48059:SF30">
    <property type="entry name" value="OS06G0587000 PROTEIN"/>
    <property type="match status" value="1"/>
</dbReference>
<evidence type="ECO:0000313" key="10">
    <source>
        <dbReference type="Proteomes" id="UP000002630"/>
    </source>
</evidence>
<dbReference type="SMART" id="SM00369">
    <property type="entry name" value="LRR_TYP"/>
    <property type="match status" value="4"/>
</dbReference>
<evidence type="ECO:0000313" key="9">
    <source>
        <dbReference type="EMBL" id="CBJ29669.1"/>
    </source>
</evidence>
<dbReference type="STRING" id="2880.D7FL98"/>
<dbReference type="Pfam" id="PF08477">
    <property type="entry name" value="Roc"/>
    <property type="match status" value="1"/>
</dbReference>